<evidence type="ECO:0000313" key="2">
    <source>
        <dbReference type="Proteomes" id="UP000824161"/>
    </source>
</evidence>
<gene>
    <name evidence="1" type="ORF">IAC44_04135</name>
</gene>
<protein>
    <submittedName>
        <fullName evidence="1">Uncharacterized protein</fullName>
    </submittedName>
</protein>
<evidence type="ECO:0000313" key="1">
    <source>
        <dbReference type="EMBL" id="HIT98009.1"/>
    </source>
</evidence>
<dbReference type="AlphaFoldDB" id="A0A9D1HA06"/>
<organism evidence="1 2">
    <name type="scientific">Candidatus Merdimorpha stercoravium</name>
    <dbReference type="NCBI Taxonomy" id="2840863"/>
    <lineage>
        <taxon>Bacteria</taxon>
        <taxon>Pseudomonadati</taxon>
        <taxon>Bacteroidota</taxon>
        <taxon>Flavobacteriia</taxon>
        <taxon>Flavobacteriales</taxon>
        <taxon>Candidatus Merdimorpha</taxon>
    </lineage>
</organism>
<name>A0A9D1HA06_9FLAO</name>
<reference evidence="1" key="1">
    <citation type="submission" date="2020-10" db="EMBL/GenBank/DDBJ databases">
        <authorList>
            <person name="Gilroy R."/>
        </authorList>
    </citation>
    <scope>NUCLEOTIDE SEQUENCE</scope>
    <source>
        <strain evidence="1">1383</strain>
    </source>
</reference>
<proteinExistence type="predicted"/>
<reference evidence="1" key="2">
    <citation type="journal article" date="2021" name="PeerJ">
        <title>Extensive microbial diversity within the chicken gut microbiome revealed by metagenomics and culture.</title>
        <authorList>
            <person name="Gilroy R."/>
            <person name="Ravi A."/>
            <person name="Getino M."/>
            <person name="Pursley I."/>
            <person name="Horton D.L."/>
            <person name="Alikhan N.F."/>
            <person name="Baker D."/>
            <person name="Gharbi K."/>
            <person name="Hall N."/>
            <person name="Watson M."/>
            <person name="Adriaenssens E.M."/>
            <person name="Foster-Nyarko E."/>
            <person name="Jarju S."/>
            <person name="Secka A."/>
            <person name="Antonio M."/>
            <person name="Oren A."/>
            <person name="Chaudhuri R.R."/>
            <person name="La Ragione R."/>
            <person name="Hildebrand F."/>
            <person name="Pallen M.J."/>
        </authorList>
    </citation>
    <scope>NUCLEOTIDE SEQUENCE</scope>
    <source>
        <strain evidence="1">1383</strain>
    </source>
</reference>
<accession>A0A9D1HA06</accession>
<dbReference type="SUPFAM" id="SSF56112">
    <property type="entry name" value="Protein kinase-like (PK-like)"/>
    <property type="match status" value="1"/>
</dbReference>
<dbReference type="EMBL" id="DVLY01000096">
    <property type="protein sequence ID" value="HIT98009.1"/>
    <property type="molecule type" value="Genomic_DNA"/>
</dbReference>
<dbReference type="Proteomes" id="UP000824161">
    <property type="component" value="Unassembled WGS sequence"/>
</dbReference>
<comment type="caution">
    <text evidence="1">The sequence shown here is derived from an EMBL/GenBank/DDBJ whole genome shotgun (WGS) entry which is preliminary data.</text>
</comment>
<sequence length="253" mass="29988">FSRVKTVVHPDYARFEEFVRRLPQEDFPVDRVFCDRRNTVIATHDQGVPMVVKKYARPTLFNCFIYTFFRPSKAQRAYRYALRLARCGVETAAPIGYVHVYRRGIFHTGCFLCRFLPYPTLADAKELDEDEKRQLGEDFIAFTVSLHRHRLLPGDYNPGNILYHKDPDGKYRFALVDINRFHFGKAAMSHCMRSFTQLSGVRLSQLAALIRRYCDVRHWNLKRAWKYFLFYRRSLCRKERIKSKFKSLLGLLP</sequence>
<feature type="non-terminal residue" evidence="1">
    <location>
        <position position="1"/>
    </location>
</feature>
<dbReference type="Gene3D" id="3.90.1200.10">
    <property type="match status" value="1"/>
</dbReference>
<dbReference type="InterPro" id="IPR011009">
    <property type="entry name" value="Kinase-like_dom_sf"/>
</dbReference>